<dbReference type="InterPro" id="IPR009009">
    <property type="entry name" value="RlpA-like_DPBB"/>
</dbReference>
<dbReference type="InterPro" id="IPR044206">
    <property type="entry name" value="EGC1/2"/>
</dbReference>
<dbReference type="CDD" id="cd22269">
    <property type="entry name" value="DPBB_EG45-like"/>
    <property type="match status" value="1"/>
</dbReference>
<evidence type="ECO:0000313" key="2">
    <source>
        <dbReference type="EMBL" id="KAE8056116.1"/>
    </source>
</evidence>
<name>A0A5N6R5F3_9ROSI</name>
<dbReference type="GO" id="GO:0009627">
    <property type="term" value="P:systemic acquired resistance"/>
    <property type="evidence" value="ECO:0007669"/>
    <property type="project" value="InterPro"/>
</dbReference>
<accession>A0A5N6R5F3</accession>
<evidence type="ECO:0000259" key="1">
    <source>
        <dbReference type="Pfam" id="PF03330"/>
    </source>
</evidence>
<proteinExistence type="predicted"/>
<dbReference type="Pfam" id="PF03330">
    <property type="entry name" value="DPBB_1"/>
    <property type="match status" value="1"/>
</dbReference>
<organism evidence="2 3">
    <name type="scientific">Carpinus fangiana</name>
    <dbReference type="NCBI Taxonomy" id="176857"/>
    <lineage>
        <taxon>Eukaryota</taxon>
        <taxon>Viridiplantae</taxon>
        <taxon>Streptophyta</taxon>
        <taxon>Embryophyta</taxon>
        <taxon>Tracheophyta</taxon>
        <taxon>Spermatophyta</taxon>
        <taxon>Magnoliopsida</taxon>
        <taxon>eudicotyledons</taxon>
        <taxon>Gunneridae</taxon>
        <taxon>Pentapetalae</taxon>
        <taxon>rosids</taxon>
        <taxon>fabids</taxon>
        <taxon>Fagales</taxon>
        <taxon>Betulaceae</taxon>
        <taxon>Carpinus</taxon>
    </lineage>
</organism>
<dbReference type="PANTHER" id="PTHR47295">
    <property type="entry name" value="EG45-LIKE DOMAIN CONTAINING PROTEIN 1-RELATED"/>
    <property type="match status" value="1"/>
</dbReference>
<sequence>MDEQASGKYYLVKCIGTTNLVPQPCKEDRVVVKIVDYCPIGCRGTINLSDQHAFSAIADPNAGRIKIEYYL</sequence>
<reference evidence="2 3" key="1">
    <citation type="submission" date="2019-06" db="EMBL/GenBank/DDBJ databases">
        <title>A chromosomal-level reference genome of Carpinus fangiana (Coryloideae, Betulaceae).</title>
        <authorList>
            <person name="Yang X."/>
            <person name="Wang Z."/>
            <person name="Zhang L."/>
            <person name="Hao G."/>
            <person name="Liu J."/>
            <person name="Yang Y."/>
        </authorList>
    </citation>
    <scope>NUCLEOTIDE SEQUENCE [LARGE SCALE GENOMIC DNA]</scope>
    <source>
        <strain evidence="2">Cfa_2016G</strain>
        <tissue evidence="2">Leaf</tissue>
    </source>
</reference>
<feature type="domain" description="RlpA-like protein double-psi beta-barrel" evidence="1">
    <location>
        <begin position="3"/>
        <end position="69"/>
    </location>
</feature>
<dbReference type="OrthoDB" id="406505at2759"/>
<dbReference type="AlphaFoldDB" id="A0A5N6R5F3"/>
<gene>
    <name evidence="2" type="ORF">FH972_012911</name>
</gene>
<dbReference type="InterPro" id="IPR036908">
    <property type="entry name" value="RlpA-like_sf"/>
</dbReference>
<dbReference type="PANTHER" id="PTHR47295:SF10">
    <property type="entry name" value="EG45-LIKE DOMAIN CONTAINING PROTEIN"/>
    <property type="match status" value="1"/>
</dbReference>
<evidence type="ECO:0000313" key="3">
    <source>
        <dbReference type="Proteomes" id="UP000327013"/>
    </source>
</evidence>
<dbReference type="Proteomes" id="UP000327013">
    <property type="component" value="Chromosome 5"/>
</dbReference>
<dbReference type="EMBL" id="CM017325">
    <property type="protein sequence ID" value="KAE8056116.1"/>
    <property type="molecule type" value="Genomic_DNA"/>
</dbReference>
<keyword evidence="3" id="KW-1185">Reference proteome</keyword>
<dbReference type="GO" id="GO:0048046">
    <property type="term" value="C:apoplast"/>
    <property type="evidence" value="ECO:0007669"/>
    <property type="project" value="InterPro"/>
</dbReference>
<dbReference type="Gene3D" id="2.40.40.10">
    <property type="entry name" value="RlpA-like domain"/>
    <property type="match status" value="1"/>
</dbReference>
<protein>
    <recommendedName>
        <fullName evidence="1">RlpA-like protein double-psi beta-barrel domain-containing protein</fullName>
    </recommendedName>
</protein>
<dbReference type="SUPFAM" id="SSF50685">
    <property type="entry name" value="Barwin-like endoglucanases"/>
    <property type="match status" value="1"/>
</dbReference>